<evidence type="ECO:0000259" key="7">
    <source>
        <dbReference type="Pfam" id="PF00933"/>
    </source>
</evidence>
<evidence type="ECO:0000256" key="2">
    <source>
        <dbReference type="ARBA" id="ARBA00005336"/>
    </source>
</evidence>
<dbReference type="EC" id="3.2.1.52" evidence="3"/>
<proteinExistence type="inferred from homology"/>
<evidence type="ECO:0000313" key="9">
    <source>
        <dbReference type="Proteomes" id="UP000713880"/>
    </source>
</evidence>
<keyword evidence="5" id="KW-0326">Glycosidase</keyword>
<dbReference type="EMBL" id="JACJLV010000038">
    <property type="protein sequence ID" value="MBM6827504.1"/>
    <property type="molecule type" value="Genomic_DNA"/>
</dbReference>
<feature type="region of interest" description="Disordered" evidence="6">
    <location>
        <begin position="32"/>
        <end position="66"/>
    </location>
</feature>
<dbReference type="InterPro" id="IPR036962">
    <property type="entry name" value="Glyco_hydro_3_N_sf"/>
</dbReference>
<evidence type="ECO:0000256" key="4">
    <source>
        <dbReference type="ARBA" id="ARBA00022801"/>
    </source>
</evidence>
<organism evidence="8 9">
    <name type="scientific">Mordavella massiliensis</name>
    <dbReference type="NCBI Taxonomy" id="1871024"/>
    <lineage>
        <taxon>Bacteria</taxon>
        <taxon>Bacillati</taxon>
        <taxon>Bacillota</taxon>
        <taxon>Clostridia</taxon>
        <taxon>Eubacteriales</taxon>
        <taxon>Clostridiaceae</taxon>
        <taxon>Mordavella</taxon>
    </lineage>
</organism>
<comment type="caution">
    <text evidence="8">The sequence shown here is derived from an EMBL/GenBank/DDBJ whole genome shotgun (WGS) entry which is preliminary data.</text>
</comment>
<feature type="domain" description="Glycoside hydrolase family 3 N-terminal" evidence="7">
    <location>
        <begin position="80"/>
        <end position="408"/>
    </location>
</feature>
<comment type="catalytic activity">
    <reaction evidence="1">
        <text>Hydrolysis of terminal non-reducing N-acetyl-D-hexosamine residues in N-acetyl-beta-D-hexosaminides.</text>
        <dbReference type="EC" id="3.2.1.52"/>
    </reaction>
</comment>
<evidence type="ECO:0000256" key="6">
    <source>
        <dbReference type="SAM" id="MobiDB-lite"/>
    </source>
</evidence>
<reference evidence="8" key="2">
    <citation type="journal article" date="2021" name="Sci. Rep.">
        <title>The distribution of antibiotic resistance genes in chicken gut microbiota commensals.</title>
        <authorList>
            <person name="Juricova H."/>
            <person name="Matiasovicova J."/>
            <person name="Kubasova T."/>
            <person name="Cejkova D."/>
            <person name="Rychlik I."/>
        </authorList>
    </citation>
    <scope>NUCLEOTIDE SEQUENCE</scope>
    <source>
        <strain evidence="8">An420c</strain>
    </source>
</reference>
<gene>
    <name evidence="8" type="ORF">H6A13_10430</name>
</gene>
<dbReference type="PANTHER" id="PTHR30480:SF13">
    <property type="entry name" value="BETA-HEXOSAMINIDASE"/>
    <property type="match status" value="1"/>
</dbReference>
<dbReference type="Gene3D" id="3.20.20.300">
    <property type="entry name" value="Glycoside hydrolase, family 3, N-terminal domain"/>
    <property type="match status" value="1"/>
</dbReference>
<dbReference type="InterPro" id="IPR050226">
    <property type="entry name" value="NagZ_Beta-hexosaminidase"/>
</dbReference>
<dbReference type="Pfam" id="PF00933">
    <property type="entry name" value="Glyco_hydro_3"/>
    <property type="match status" value="1"/>
</dbReference>
<dbReference type="SUPFAM" id="SSF51445">
    <property type="entry name" value="(Trans)glycosidases"/>
    <property type="match status" value="1"/>
</dbReference>
<reference evidence="8" key="1">
    <citation type="submission" date="2020-08" db="EMBL/GenBank/DDBJ databases">
        <authorList>
            <person name="Cejkova D."/>
            <person name="Kubasova T."/>
            <person name="Jahodarova E."/>
            <person name="Rychlik I."/>
        </authorList>
    </citation>
    <scope>NUCLEOTIDE SEQUENCE</scope>
    <source>
        <strain evidence="8">An420c</strain>
    </source>
</reference>
<dbReference type="GO" id="GO:0005975">
    <property type="term" value="P:carbohydrate metabolic process"/>
    <property type="evidence" value="ECO:0007669"/>
    <property type="project" value="InterPro"/>
</dbReference>
<sequence>MKKLLIFLLSLLFLMLLTLLFIFMKEDQSLTDSSEKGNDVQTESGTENDSDKEGEQDSSGQTEEEKLDAKVQDLIAGMSLEEKVAQMFFITPENLTGVDVATQAGETTRQALTQYPVGGLIYFSKNIYDEEQLTTMIRNSQSYSEIPLFIGVDEEGGSLVARIANHPNFDVEKFPDMTEIGATGDPSRAYEVGSTIASYLKDYGFNLDFAPDADVLTNPNNTAIGVRSFGSDPDMTAQMVEQAVKGFQDHQVSAVIKHFPGHGGTTTDSHNGAAIVDRSLEELRSAEFLPFEAGIQAGVDMVMVGHLQVPQVISDDTPASLSSEMITDVLRNELGYDGIVITDSLSMGAITTYYTSADAAVKCIQAGGDMLLMPYSFTEAYQGVLDAVNSGEISEERINESLTRILKVKCKNLY</sequence>
<keyword evidence="9" id="KW-1185">Reference proteome</keyword>
<name>A0A938X4R0_9CLOT</name>
<accession>A0A938X4R0</accession>
<dbReference type="PANTHER" id="PTHR30480">
    <property type="entry name" value="BETA-HEXOSAMINIDASE-RELATED"/>
    <property type="match status" value="1"/>
</dbReference>
<dbReference type="Proteomes" id="UP000713880">
    <property type="component" value="Unassembled WGS sequence"/>
</dbReference>
<dbReference type="AlphaFoldDB" id="A0A938X4R0"/>
<dbReference type="InterPro" id="IPR001764">
    <property type="entry name" value="Glyco_hydro_3_N"/>
</dbReference>
<dbReference type="InterPro" id="IPR017853">
    <property type="entry name" value="GH"/>
</dbReference>
<dbReference type="RefSeq" id="WP_204909513.1">
    <property type="nucleotide sequence ID" value="NZ_JACJLV010000038.1"/>
</dbReference>
<dbReference type="InterPro" id="IPR019800">
    <property type="entry name" value="Glyco_hydro_3_AS"/>
</dbReference>
<evidence type="ECO:0000256" key="3">
    <source>
        <dbReference type="ARBA" id="ARBA00012663"/>
    </source>
</evidence>
<dbReference type="PRINTS" id="PR00133">
    <property type="entry name" value="GLHYDRLASE3"/>
</dbReference>
<keyword evidence="4" id="KW-0378">Hydrolase</keyword>
<dbReference type="GO" id="GO:0004563">
    <property type="term" value="F:beta-N-acetylhexosaminidase activity"/>
    <property type="evidence" value="ECO:0007669"/>
    <property type="project" value="UniProtKB-EC"/>
</dbReference>
<dbReference type="GO" id="GO:0009254">
    <property type="term" value="P:peptidoglycan turnover"/>
    <property type="evidence" value="ECO:0007669"/>
    <property type="project" value="TreeGrafter"/>
</dbReference>
<evidence type="ECO:0000256" key="5">
    <source>
        <dbReference type="ARBA" id="ARBA00023295"/>
    </source>
</evidence>
<dbReference type="PROSITE" id="PS00775">
    <property type="entry name" value="GLYCOSYL_HYDROL_F3"/>
    <property type="match status" value="1"/>
</dbReference>
<comment type="similarity">
    <text evidence="2">Belongs to the glycosyl hydrolase 3 family.</text>
</comment>
<evidence type="ECO:0000256" key="1">
    <source>
        <dbReference type="ARBA" id="ARBA00001231"/>
    </source>
</evidence>
<protein>
    <recommendedName>
        <fullName evidence="3">beta-N-acetylhexosaminidase</fullName>
        <ecNumber evidence="3">3.2.1.52</ecNumber>
    </recommendedName>
</protein>
<evidence type="ECO:0000313" key="8">
    <source>
        <dbReference type="EMBL" id="MBM6827504.1"/>
    </source>
</evidence>